<keyword evidence="2" id="KW-0472">Membrane</keyword>
<dbReference type="RefSeq" id="WP_096332217.1">
    <property type="nucleotide sequence ID" value="NZ_FOMX01000027.1"/>
</dbReference>
<evidence type="ECO:0000256" key="3">
    <source>
        <dbReference type="SAM" id="SignalP"/>
    </source>
</evidence>
<feature type="chain" id="PRO_5011629730" evidence="3">
    <location>
        <begin position="21"/>
        <end position="247"/>
    </location>
</feature>
<dbReference type="STRING" id="54.SAMN02745121_06739"/>
<keyword evidence="2" id="KW-0812">Transmembrane</keyword>
<keyword evidence="3" id="KW-0732">Signal</keyword>
<gene>
    <name evidence="4" type="ORF">SAMN02745121_06739</name>
</gene>
<dbReference type="Proteomes" id="UP000199400">
    <property type="component" value="Unassembled WGS sequence"/>
</dbReference>
<sequence>MIVPSLLLAVALASPAEVRADEGAGPATPAAVDGTEASSAPTTTPADPAATGAVVPAPTTAPAQPARAKTGRGLLIAGGVLTGLGVVGRIGLEVFWSTAAQIVPTDPFARWSAANLVFVTNWNNLMFFGPGLGLLTAGAYRRGGHEASLGKVRDARRMRRVGIGLLSGGLGLWALSRALFLPIAEACPSNRCAYTTLETTFWIGAGAIFAGAAHLAYGTGYSRAAAKVQVAPSLGPGYAGLGLAGRF</sequence>
<protein>
    <submittedName>
        <fullName evidence="4">Uncharacterized protein</fullName>
    </submittedName>
</protein>
<evidence type="ECO:0000256" key="2">
    <source>
        <dbReference type="SAM" id="Phobius"/>
    </source>
</evidence>
<evidence type="ECO:0000313" key="5">
    <source>
        <dbReference type="Proteomes" id="UP000199400"/>
    </source>
</evidence>
<dbReference type="AlphaFoldDB" id="A0A1I2FNS8"/>
<feature type="region of interest" description="Disordered" evidence="1">
    <location>
        <begin position="18"/>
        <end position="52"/>
    </location>
</feature>
<evidence type="ECO:0000313" key="4">
    <source>
        <dbReference type="EMBL" id="SFF06489.1"/>
    </source>
</evidence>
<feature type="transmembrane region" description="Helical" evidence="2">
    <location>
        <begin position="161"/>
        <end position="180"/>
    </location>
</feature>
<name>A0A1I2FNS8_9BACT</name>
<dbReference type="EMBL" id="FOMX01000027">
    <property type="protein sequence ID" value="SFF06489.1"/>
    <property type="molecule type" value="Genomic_DNA"/>
</dbReference>
<proteinExistence type="predicted"/>
<accession>A0A1I2FNS8</accession>
<keyword evidence="5" id="KW-1185">Reference proteome</keyword>
<reference evidence="5" key="1">
    <citation type="submission" date="2016-10" db="EMBL/GenBank/DDBJ databases">
        <authorList>
            <person name="Varghese N."/>
            <person name="Submissions S."/>
        </authorList>
    </citation>
    <scope>NUCLEOTIDE SEQUENCE [LARGE SCALE GENOMIC DNA]</scope>
    <source>
        <strain evidence="5">ATCC 25963</strain>
    </source>
</reference>
<feature type="transmembrane region" description="Helical" evidence="2">
    <location>
        <begin position="200"/>
        <end position="217"/>
    </location>
</feature>
<feature type="transmembrane region" description="Helical" evidence="2">
    <location>
        <begin position="122"/>
        <end position="140"/>
    </location>
</feature>
<feature type="compositionally biased region" description="Low complexity" evidence="1">
    <location>
        <begin position="40"/>
        <end position="52"/>
    </location>
</feature>
<organism evidence="4 5">
    <name type="scientific">Nannocystis exedens</name>
    <dbReference type="NCBI Taxonomy" id="54"/>
    <lineage>
        <taxon>Bacteria</taxon>
        <taxon>Pseudomonadati</taxon>
        <taxon>Myxococcota</taxon>
        <taxon>Polyangia</taxon>
        <taxon>Nannocystales</taxon>
        <taxon>Nannocystaceae</taxon>
        <taxon>Nannocystis</taxon>
    </lineage>
</organism>
<evidence type="ECO:0000256" key="1">
    <source>
        <dbReference type="SAM" id="MobiDB-lite"/>
    </source>
</evidence>
<feature type="signal peptide" evidence="3">
    <location>
        <begin position="1"/>
        <end position="20"/>
    </location>
</feature>
<keyword evidence="2" id="KW-1133">Transmembrane helix</keyword>